<dbReference type="RefSeq" id="WP_100758748.1">
    <property type="nucleotide sequence ID" value="NZ_NPDT01000003.1"/>
</dbReference>
<dbReference type="AlphaFoldDB" id="A0A2M9ZBN5"/>
<reference evidence="1 2" key="1">
    <citation type="submission" date="2017-07" db="EMBL/GenBank/DDBJ databases">
        <title>Leptospira spp. isolated from tropical soils.</title>
        <authorList>
            <person name="Thibeaux R."/>
            <person name="Iraola G."/>
            <person name="Ferres I."/>
            <person name="Bierque E."/>
            <person name="Girault D."/>
            <person name="Soupe-Gilbert M.-E."/>
            <person name="Picardeau M."/>
            <person name="Goarant C."/>
        </authorList>
    </citation>
    <scope>NUCLEOTIDE SEQUENCE [LARGE SCALE GENOMIC DNA]</scope>
    <source>
        <strain evidence="1 2">FH2-C-A2</strain>
    </source>
</reference>
<accession>A0A2M9ZBN5</accession>
<organism evidence="1 2">
    <name type="scientific">Leptospira wolffii</name>
    <dbReference type="NCBI Taxonomy" id="409998"/>
    <lineage>
        <taxon>Bacteria</taxon>
        <taxon>Pseudomonadati</taxon>
        <taxon>Spirochaetota</taxon>
        <taxon>Spirochaetia</taxon>
        <taxon>Leptospirales</taxon>
        <taxon>Leptospiraceae</taxon>
        <taxon>Leptospira</taxon>
    </lineage>
</organism>
<gene>
    <name evidence="1" type="ORF">CH371_09875</name>
</gene>
<proteinExistence type="predicted"/>
<evidence type="ECO:0000313" key="2">
    <source>
        <dbReference type="Proteomes" id="UP000231912"/>
    </source>
</evidence>
<name>A0A2M9ZBN5_9LEPT</name>
<dbReference type="EMBL" id="NPDT01000003">
    <property type="protein sequence ID" value="PJZ65843.1"/>
    <property type="molecule type" value="Genomic_DNA"/>
</dbReference>
<protein>
    <submittedName>
        <fullName evidence="1">Uncharacterized protein</fullName>
    </submittedName>
</protein>
<comment type="caution">
    <text evidence="1">The sequence shown here is derived from an EMBL/GenBank/DDBJ whole genome shotgun (WGS) entry which is preliminary data.</text>
</comment>
<dbReference type="Proteomes" id="UP000231912">
    <property type="component" value="Unassembled WGS sequence"/>
</dbReference>
<sequence>MSKRKYFPFLILSLFFLSGPILSEEAVIVMQNVDLPGLGGDSKKKVPLDELEIVEILNKKKDAQGNELFEIRTGRCEGERCVSGWVGKYDFIPLSQFKKVSDMNPFEFSSCIGESCINYSFGKNGELNYYYVMSFSEASRHLLPLAKCADGDEEKIVDLEKFCSGSGFVYQAGNFLRLLKKDGNLLEYLKYIPDQLVTNRYDSIDYFEALLK</sequence>
<evidence type="ECO:0000313" key="1">
    <source>
        <dbReference type="EMBL" id="PJZ65843.1"/>
    </source>
</evidence>